<comment type="similarity">
    <text evidence="1">Belongs to the formin homology family. BNI1 subfamily.</text>
</comment>
<dbReference type="SMART" id="SM00498">
    <property type="entry name" value="FH2"/>
    <property type="match status" value="1"/>
</dbReference>
<dbReference type="GO" id="GO:0005938">
    <property type="term" value="C:cell cortex"/>
    <property type="evidence" value="ECO:0007669"/>
    <property type="project" value="UniProtKB-ARBA"/>
</dbReference>
<proteinExistence type="inferred from homology"/>
<feature type="domain" description="FH2" evidence="5">
    <location>
        <begin position="752"/>
        <end position="1176"/>
    </location>
</feature>
<feature type="region of interest" description="Disordered" evidence="3">
    <location>
        <begin position="1221"/>
        <end position="1240"/>
    </location>
</feature>
<feature type="domain" description="GBD/FH3" evidence="4">
    <location>
        <begin position="114"/>
        <end position="544"/>
    </location>
</feature>
<dbReference type="GO" id="GO:0032153">
    <property type="term" value="C:cell division site"/>
    <property type="evidence" value="ECO:0007669"/>
    <property type="project" value="UniProtKB-ARBA"/>
</dbReference>
<dbReference type="GO" id="GO:0031267">
    <property type="term" value="F:small GTPase binding"/>
    <property type="evidence" value="ECO:0007669"/>
    <property type="project" value="InterPro"/>
</dbReference>
<feature type="compositionally biased region" description="Basic and acidic residues" evidence="3">
    <location>
        <begin position="1161"/>
        <end position="1184"/>
    </location>
</feature>
<name>A0AAD5XRR6_9FUNG</name>
<dbReference type="SUPFAM" id="SSF48371">
    <property type="entry name" value="ARM repeat"/>
    <property type="match status" value="1"/>
</dbReference>
<sequence>MNLRASSESVRSEAEALSSESQIPRSPSATSTASIQSHRQKWSARKPITPVRTGIGGSSADSNHGSADGLDSPCPWDAIPPHHEEVSSPMARERAAQNNLQERVKSALANGQLVAPFDPVLVSELFELSLEAEHAHLSDSQKDAMRSMPWESKLQVITSVAARQGAKNLPEDKQPMFYIDFIMQAAASTVHGKKRTQQLVGLVTRSMTGNAGKQAHLRDVLEELKVQCSCQSMSWVLTFLDLGGLGALFTLLDAMHRKSDSKTKHFEIESEILKILKIVVNQNRGITELLNNSTYLSIIVLSLDSPLLSARTAAADFLLALVTIEYPRGHKLVMGAFEHFRAAHDDLRTFSRLISAIDSLVQSRGVFGSTVGSKGARELGLHFGDKNREQTQRDIKDFLISTVTLLRLVVDVPQELEYRIHLRNELMASGFGKILKTLRSWASQEFAEILNHVDAFEYRAAADHQDFADDLESLTGIDLDDPNGLLEGLLGSFSEGDGGKGYVLSILQHLLIPARLIDGPSKAKVFRLLDLMVAQVVLDRNGLDPGFTEMYKISVEEVMEGISEEVAAENELLQARILCSDGMRKSIDYRKPSQGNVWAAQTPASQEEAIHILQKKLDSANKEHQAALEQHRDELDEILKAIQARGGDPDLKSELEARRAQTVVQPGLSVPPHPPPPPAPLLATASEPAFFPPGLTGPPSDGNLTASGGPPPPPPPLPMGLGGAPPPPPNPLGLGGPPGPPPPPTIAAPIARAQQYRPKIPVRKFAWERVNDVEARGTVWDDKLKPKANTPDLRDTSDDDAETDLETQAKKLGVFDEVESLFAIKPMKTTNTEQPTKAAKDVSLIDPKKAQNIGIFLASGTHKHMSPRDWRAAVLASDPAVMTEDVSRQLLAHAPTKEDISTLMIHVKGNGAPLPKADQFLLEMSKINRFQERLTAHSFRSGFADQVKKLKEDIAVGHSAFDALLTSDSFAGVLELILTIGNYLNTGHQSGGAHGFKIATINRLASTKAVTKTSLLRFLADTIETKFPNMDAFLDELKAVIPAARLSYDEIQEEVDAVREGIAQIRLEVRTQKEQPTQQPQDNDPDLQDRFIEEMEAFLAHATSEAAALKTQHVAMLKAFADCATYYGESTQKTKPDEFLGIFTTFMHSYASAVAENSVERARKEREEKKNKAKEEREAKRRTVQENSTFSIPVITLPSVNEDGVGGGLAMDDLLASLKRGAPSTAQPPRPKRQPVSLNYIDRVDRKSSTASIGNRALELLGRLREQDV</sequence>
<evidence type="ECO:0000259" key="5">
    <source>
        <dbReference type="PROSITE" id="PS51444"/>
    </source>
</evidence>
<dbReference type="PROSITE" id="PS51232">
    <property type="entry name" value="GBD_FH3"/>
    <property type="match status" value="1"/>
</dbReference>
<dbReference type="PANTHER" id="PTHR47102">
    <property type="entry name" value="PROTEIN BNI1"/>
    <property type="match status" value="1"/>
</dbReference>
<organism evidence="6 7">
    <name type="scientific">Geranomyces variabilis</name>
    <dbReference type="NCBI Taxonomy" id="109894"/>
    <lineage>
        <taxon>Eukaryota</taxon>
        <taxon>Fungi</taxon>
        <taxon>Fungi incertae sedis</taxon>
        <taxon>Chytridiomycota</taxon>
        <taxon>Chytridiomycota incertae sedis</taxon>
        <taxon>Chytridiomycetes</taxon>
        <taxon>Spizellomycetales</taxon>
        <taxon>Powellomycetaceae</taxon>
        <taxon>Geranomyces</taxon>
    </lineage>
</organism>
<protein>
    <submittedName>
        <fullName evidence="6">Dishevelled associated activator of morphogenesis 2</fullName>
    </submittedName>
</protein>
<feature type="compositionally biased region" description="Low complexity" evidence="3">
    <location>
        <begin position="1"/>
        <end position="21"/>
    </location>
</feature>
<evidence type="ECO:0000313" key="7">
    <source>
        <dbReference type="Proteomes" id="UP001212152"/>
    </source>
</evidence>
<dbReference type="SMART" id="SM01140">
    <property type="entry name" value="Drf_GBD"/>
    <property type="match status" value="1"/>
</dbReference>
<feature type="coiled-coil region" evidence="2">
    <location>
        <begin position="610"/>
        <end position="645"/>
    </location>
</feature>
<evidence type="ECO:0000313" key="6">
    <source>
        <dbReference type="EMBL" id="KAJ3177111.1"/>
    </source>
</evidence>
<dbReference type="Gene3D" id="1.20.58.2220">
    <property type="entry name" value="Formin, FH2 domain"/>
    <property type="match status" value="1"/>
</dbReference>
<dbReference type="InterPro" id="IPR042201">
    <property type="entry name" value="FH2_Formin_sf"/>
</dbReference>
<dbReference type="InterPro" id="IPR010473">
    <property type="entry name" value="GTPase-bd"/>
</dbReference>
<reference evidence="6" key="1">
    <citation type="submission" date="2020-05" db="EMBL/GenBank/DDBJ databases">
        <title>Phylogenomic resolution of chytrid fungi.</title>
        <authorList>
            <person name="Stajich J.E."/>
            <person name="Amses K."/>
            <person name="Simmons R."/>
            <person name="Seto K."/>
            <person name="Myers J."/>
            <person name="Bonds A."/>
            <person name="Quandt C.A."/>
            <person name="Barry K."/>
            <person name="Liu P."/>
            <person name="Grigoriev I."/>
            <person name="Longcore J.E."/>
            <person name="James T.Y."/>
        </authorList>
    </citation>
    <scope>NUCLEOTIDE SEQUENCE</scope>
    <source>
        <strain evidence="6">JEL0379</strain>
    </source>
</reference>
<evidence type="ECO:0000259" key="4">
    <source>
        <dbReference type="PROSITE" id="PS51232"/>
    </source>
</evidence>
<dbReference type="SMART" id="SM01139">
    <property type="entry name" value="Drf_FH3"/>
    <property type="match status" value="1"/>
</dbReference>
<dbReference type="Proteomes" id="UP001212152">
    <property type="component" value="Unassembled WGS sequence"/>
</dbReference>
<dbReference type="InterPro" id="IPR051661">
    <property type="entry name" value="Actin_filament_regulator"/>
</dbReference>
<evidence type="ECO:0000256" key="3">
    <source>
        <dbReference type="SAM" id="MobiDB-lite"/>
    </source>
</evidence>
<feature type="coiled-coil region" evidence="2">
    <location>
        <begin position="1034"/>
        <end position="1068"/>
    </location>
</feature>
<dbReference type="GO" id="GO:0015629">
    <property type="term" value="C:actin cytoskeleton"/>
    <property type="evidence" value="ECO:0007669"/>
    <property type="project" value="UniProtKB-ARBA"/>
</dbReference>
<gene>
    <name evidence="6" type="primary">DAAM2_1</name>
    <name evidence="6" type="ORF">HDU87_004603</name>
</gene>
<dbReference type="PROSITE" id="PS51444">
    <property type="entry name" value="FH2"/>
    <property type="match status" value="1"/>
</dbReference>
<dbReference type="InterPro" id="IPR014768">
    <property type="entry name" value="GBD/FH3_dom"/>
</dbReference>
<dbReference type="Pfam" id="PF06367">
    <property type="entry name" value="Drf_FH3"/>
    <property type="match status" value="1"/>
</dbReference>
<dbReference type="GO" id="GO:1903475">
    <property type="term" value="P:mitotic actomyosin contractile ring assembly"/>
    <property type="evidence" value="ECO:0007669"/>
    <property type="project" value="TreeGrafter"/>
</dbReference>
<accession>A0AAD5XRR6</accession>
<dbReference type="InterPro" id="IPR015425">
    <property type="entry name" value="FH2_Formin"/>
</dbReference>
<evidence type="ECO:0000256" key="1">
    <source>
        <dbReference type="ARBA" id="ARBA00037935"/>
    </source>
</evidence>
<dbReference type="Gene3D" id="1.25.10.10">
    <property type="entry name" value="Leucine-rich Repeat Variant"/>
    <property type="match status" value="1"/>
</dbReference>
<feature type="region of interest" description="Disordered" evidence="3">
    <location>
        <begin position="1161"/>
        <end position="1185"/>
    </location>
</feature>
<dbReference type="Pfam" id="PF02181">
    <property type="entry name" value="FH2"/>
    <property type="match status" value="1"/>
</dbReference>
<feature type="compositionally biased region" description="Pro residues" evidence="3">
    <location>
        <begin position="709"/>
        <end position="746"/>
    </location>
</feature>
<feature type="region of interest" description="Disordered" evidence="3">
    <location>
        <begin position="665"/>
        <end position="748"/>
    </location>
</feature>
<dbReference type="InterPro" id="IPR010472">
    <property type="entry name" value="FH3_dom"/>
</dbReference>
<dbReference type="InterPro" id="IPR011989">
    <property type="entry name" value="ARM-like"/>
</dbReference>
<keyword evidence="2" id="KW-0175">Coiled coil</keyword>
<dbReference type="GO" id="GO:0003779">
    <property type="term" value="F:actin binding"/>
    <property type="evidence" value="ECO:0007669"/>
    <property type="project" value="InterPro"/>
</dbReference>
<dbReference type="SUPFAM" id="SSF101447">
    <property type="entry name" value="Formin homology 2 domain (FH2 domain)"/>
    <property type="match status" value="1"/>
</dbReference>
<dbReference type="EMBL" id="JADGJQ010000035">
    <property type="protein sequence ID" value="KAJ3177111.1"/>
    <property type="molecule type" value="Genomic_DNA"/>
</dbReference>
<dbReference type="Gene3D" id="6.10.30.50">
    <property type="match status" value="1"/>
</dbReference>
<keyword evidence="7" id="KW-1185">Reference proteome</keyword>
<comment type="caution">
    <text evidence="6">The sequence shown here is derived from an EMBL/GenBank/DDBJ whole genome shotgun (WGS) entry which is preliminary data.</text>
</comment>
<dbReference type="PANTHER" id="PTHR47102:SF2">
    <property type="entry name" value="PROTEIN BNI1"/>
    <property type="match status" value="1"/>
</dbReference>
<dbReference type="GO" id="GO:0051017">
    <property type="term" value="P:actin filament bundle assembly"/>
    <property type="evidence" value="ECO:0007669"/>
    <property type="project" value="TreeGrafter"/>
</dbReference>
<feature type="compositionally biased region" description="Pro residues" evidence="3">
    <location>
        <begin position="669"/>
        <end position="680"/>
    </location>
</feature>
<dbReference type="GO" id="GO:0051016">
    <property type="term" value="P:barbed-end actin filament capping"/>
    <property type="evidence" value="ECO:0007669"/>
    <property type="project" value="TreeGrafter"/>
</dbReference>
<dbReference type="Pfam" id="PF06371">
    <property type="entry name" value="Drf_GBD"/>
    <property type="match status" value="1"/>
</dbReference>
<dbReference type="InterPro" id="IPR016024">
    <property type="entry name" value="ARM-type_fold"/>
</dbReference>
<dbReference type="GO" id="GO:0043332">
    <property type="term" value="C:mating projection tip"/>
    <property type="evidence" value="ECO:0007669"/>
    <property type="project" value="TreeGrafter"/>
</dbReference>
<feature type="region of interest" description="Disordered" evidence="3">
    <location>
        <begin position="1"/>
        <end position="85"/>
    </location>
</feature>
<dbReference type="Gene3D" id="1.10.238.150">
    <property type="entry name" value="Formin, FH3 diaphanous domain"/>
    <property type="match status" value="1"/>
</dbReference>
<dbReference type="AlphaFoldDB" id="A0AAD5XRR6"/>
<evidence type="ECO:0000256" key="2">
    <source>
        <dbReference type="SAM" id="Coils"/>
    </source>
</evidence>
<feature type="compositionally biased region" description="Polar residues" evidence="3">
    <location>
        <begin position="22"/>
        <end position="37"/>
    </location>
</feature>